<evidence type="ECO:0000313" key="1">
    <source>
        <dbReference type="EMBL" id="MEE1946354.1"/>
    </source>
</evidence>
<protein>
    <submittedName>
        <fullName evidence="1">Uncharacterized protein</fullName>
    </submittedName>
</protein>
<gene>
    <name evidence="1" type="ORF">VRU48_14610</name>
</gene>
<organism evidence="1 2">
    <name type="scientific">Pedobacter albus</name>
    <dbReference type="NCBI Taxonomy" id="3113905"/>
    <lineage>
        <taxon>Bacteria</taxon>
        <taxon>Pseudomonadati</taxon>
        <taxon>Bacteroidota</taxon>
        <taxon>Sphingobacteriia</taxon>
        <taxon>Sphingobacteriales</taxon>
        <taxon>Sphingobacteriaceae</taxon>
        <taxon>Pedobacter</taxon>
    </lineage>
</organism>
<proteinExistence type="predicted"/>
<accession>A0ABU7IAH0</accession>
<dbReference type="Proteomes" id="UP001336835">
    <property type="component" value="Unassembled WGS sequence"/>
</dbReference>
<sequence length="70" mass="8117">MKLLLLFLFLLSNTKCEEPSDVYICNNGKTKKYHLSTNCRALRNCSYKTLKITLEKAKKDGKTLCGWEKQ</sequence>
<dbReference type="EMBL" id="JAZDQT010000002">
    <property type="protein sequence ID" value="MEE1946354.1"/>
    <property type="molecule type" value="Genomic_DNA"/>
</dbReference>
<reference evidence="1 2" key="1">
    <citation type="submission" date="2024-01" db="EMBL/GenBank/DDBJ databases">
        <title>Pedobacter sp. nov., isolated from fresh soil.</title>
        <authorList>
            <person name="Le N.T.T."/>
        </authorList>
    </citation>
    <scope>NUCLEOTIDE SEQUENCE [LARGE SCALE GENOMIC DNA]</scope>
    <source>
        <strain evidence="1 2">KR3-3</strain>
    </source>
</reference>
<comment type="caution">
    <text evidence="1">The sequence shown here is derived from an EMBL/GenBank/DDBJ whole genome shotgun (WGS) entry which is preliminary data.</text>
</comment>
<keyword evidence="2" id="KW-1185">Reference proteome</keyword>
<name>A0ABU7IAH0_9SPHI</name>
<evidence type="ECO:0000313" key="2">
    <source>
        <dbReference type="Proteomes" id="UP001336835"/>
    </source>
</evidence>
<dbReference type="RefSeq" id="WP_330108655.1">
    <property type="nucleotide sequence ID" value="NZ_JAZDQT010000002.1"/>
</dbReference>